<sequence>MGSLIAEKDWSATSLGPIADWSPSLRTAMAICLESRFPMVVHWGPDYIYLYNDAVIPLLGQRHPHVLGLPYREAWPDIWETIHPILARVVSGGSATWTENWQLTVERYGYPEACFATISFSPIRDTAAGGTVVGILATFLETTPGVLAARRLACLREIGAAMSGRRGRRAVCRAAATVLDHFRDDLPFGAILIQEPQKRRPLRAMATWGLEDAHDALGMLGVFDPSPPHDLAAALASGRARVVERLPESLLGGLCASPSPRGMVIWPFVSHRSKPPVGLLIAGVGRCLGTDLERGDFVELVANQISTAVVRAGLDDAQWIATAEARRSARHDGLTGLPNREVLLDRLRRAMCGIGQDGDRVCLLFMDLDGFKAVNDTLGHQAGDDVLCEVALTLTQTVSRGDTVARIAGDEFAILRPVVAGMAPVRALADSLVRAVNLTKSGYGQVISVTASIGVALSGEALSDSGRLMMAADTAMYEAKRSGGGRYAIFDELSPELRS</sequence>
<dbReference type="SUPFAM" id="SSF55073">
    <property type="entry name" value="Nucleotide cyclase"/>
    <property type="match status" value="1"/>
</dbReference>
<dbReference type="SUPFAM" id="SSF55785">
    <property type="entry name" value="PYP-like sensor domain (PAS domain)"/>
    <property type="match status" value="1"/>
</dbReference>
<keyword evidence="3" id="KW-1185">Reference proteome</keyword>
<protein>
    <submittedName>
        <fullName evidence="2">Diguanylate cyclase (GGDEF) domain-containing protein</fullName>
    </submittedName>
</protein>
<dbReference type="PANTHER" id="PTHR46663:SF2">
    <property type="entry name" value="GGDEF DOMAIN-CONTAINING PROTEIN"/>
    <property type="match status" value="1"/>
</dbReference>
<dbReference type="PANTHER" id="PTHR46663">
    <property type="entry name" value="DIGUANYLATE CYCLASE DGCT-RELATED"/>
    <property type="match status" value="1"/>
</dbReference>
<name>A0A0S4QL86_9ACTN</name>
<dbReference type="InterPro" id="IPR035965">
    <property type="entry name" value="PAS-like_dom_sf"/>
</dbReference>
<feature type="domain" description="GGDEF" evidence="1">
    <location>
        <begin position="359"/>
        <end position="492"/>
    </location>
</feature>
<gene>
    <name evidence="2" type="ORF">Ga0074812_10789</name>
</gene>
<dbReference type="Pfam" id="PF00990">
    <property type="entry name" value="GGDEF"/>
    <property type="match status" value="1"/>
</dbReference>
<evidence type="ECO:0000313" key="2">
    <source>
        <dbReference type="EMBL" id="CUU56205.1"/>
    </source>
</evidence>
<evidence type="ECO:0000259" key="1">
    <source>
        <dbReference type="PROSITE" id="PS50887"/>
    </source>
</evidence>
<dbReference type="EMBL" id="FAOZ01000007">
    <property type="protein sequence ID" value="CUU56205.1"/>
    <property type="molecule type" value="Genomic_DNA"/>
</dbReference>
<dbReference type="InterPro" id="IPR043128">
    <property type="entry name" value="Rev_trsase/Diguanyl_cyclase"/>
</dbReference>
<dbReference type="PROSITE" id="PS50887">
    <property type="entry name" value="GGDEF"/>
    <property type="match status" value="1"/>
</dbReference>
<dbReference type="InterPro" id="IPR029787">
    <property type="entry name" value="Nucleotide_cyclase"/>
</dbReference>
<dbReference type="Gene3D" id="3.30.70.270">
    <property type="match status" value="1"/>
</dbReference>
<dbReference type="NCBIfam" id="TIGR00254">
    <property type="entry name" value="GGDEF"/>
    <property type="match status" value="1"/>
</dbReference>
<dbReference type="InterPro" id="IPR052163">
    <property type="entry name" value="DGC-Regulatory_Protein"/>
</dbReference>
<proteinExistence type="predicted"/>
<dbReference type="SMART" id="SM00267">
    <property type="entry name" value="GGDEF"/>
    <property type="match status" value="1"/>
</dbReference>
<dbReference type="Gene3D" id="3.30.450.20">
    <property type="entry name" value="PAS domain"/>
    <property type="match status" value="1"/>
</dbReference>
<dbReference type="InterPro" id="IPR000160">
    <property type="entry name" value="GGDEF_dom"/>
</dbReference>
<evidence type="ECO:0000313" key="3">
    <source>
        <dbReference type="Proteomes" id="UP000198802"/>
    </source>
</evidence>
<accession>A0A0S4QL86</accession>
<reference evidence="3" key="1">
    <citation type="submission" date="2015-11" db="EMBL/GenBank/DDBJ databases">
        <authorList>
            <person name="Varghese N."/>
        </authorList>
    </citation>
    <scope>NUCLEOTIDE SEQUENCE [LARGE SCALE GENOMIC DNA]</scope>
    <source>
        <strain evidence="3">DSM 45899</strain>
    </source>
</reference>
<organism evidence="2 3">
    <name type="scientific">Parafrankia irregularis</name>
    <dbReference type="NCBI Taxonomy" id="795642"/>
    <lineage>
        <taxon>Bacteria</taxon>
        <taxon>Bacillati</taxon>
        <taxon>Actinomycetota</taxon>
        <taxon>Actinomycetes</taxon>
        <taxon>Frankiales</taxon>
        <taxon>Frankiaceae</taxon>
        <taxon>Parafrankia</taxon>
    </lineage>
</organism>
<dbReference type="Proteomes" id="UP000198802">
    <property type="component" value="Unassembled WGS sequence"/>
</dbReference>
<dbReference type="AlphaFoldDB" id="A0A0S4QL86"/>
<dbReference type="CDD" id="cd01949">
    <property type="entry name" value="GGDEF"/>
    <property type="match status" value="1"/>
</dbReference>